<feature type="transmembrane region" description="Helical" evidence="6">
    <location>
        <begin position="122"/>
        <end position="140"/>
    </location>
</feature>
<evidence type="ECO:0000256" key="6">
    <source>
        <dbReference type="SAM" id="Phobius"/>
    </source>
</evidence>
<evidence type="ECO:0000313" key="8">
    <source>
        <dbReference type="EMBL" id="MBB3110276.1"/>
    </source>
</evidence>
<feature type="transmembrane region" description="Helical" evidence="6">
    <location>
        <begin position="175"/>
        <end position="194"/>
    </location>
</feature>
<comment type="subcellular location">
    <subcellularLocation>
        <location evidence="1">Endomembrane system</location>
        <topology evidence="1">Multi-pass membrane protein</topology>
    </subcellularLocation>
</comment>
<dbReference type="InterPro" id="IPR000620">
    <property type="entry name" value="EamA_dom"/>
</dbReference>
<dbReference type="Pfam" id="PF00892">
    <property type="entry name" value="EamA"/>
    <property type="match status" value="2"/>
</dbReference>
<dbReference type="InterPro" id="IPR050638">
    <property type="entry name" value="AA-Vitamin_Transporters"/>
</dbReference>
<keyword evidence="3 6" id="KW-0812">Transmembrane</keyword>
<keyword evidence="4 6" id="KW-1133">Transmembrane helix</keyword>
<keyword evidence="9" id="KW-1185">Reference proteome</keyword>
<proteinExistence type="inferred from homology"/>
<dbReference type="PANTHER" id="PTHR32322:SF2">
    <property type="entry name" value="EAMA DOMAIN-CONTAINING PROTEIN"/>
    <property type="match status" value="1"/>
</dbReference>
<sequence length="303" mass="32561">MSKKLYVGLIIATTFMMGIAFPVGKIGLHYAPPFLLMGVRFVIAGGLLAWFARSKPQPKGGRQWLHIALIGLFQSAGVMGCAYYSMRWITSGESAIITSMNPLLVIIIGTLFMGASYRAVQWFGVAIGFVGVAVSFGLHVGVNPGSLLGLAGALCFATATLLYKRWGAALDRSVLAGYQMLFGGAALLLLSMLTETPRWDFNLSSIAVLFTLVAICSIAQFTLWYRLLASSDPAKTSAFLFLVPLFGVLSSWLLLNEQLHWYVGLGGALICGGIFLVNWEGKRGTISVHTSATHMHVKGGSTL</sequence>
<feature type="domain" description="EamA" evidence="7">
    <location>
        <begin position="7"/>
        <end position="135"/>
    </location>
</feature>
<dbReference type="AlphaFoldDB" id="A0A7W5FMH4"/>
<feature type="domain" description="EamA" evidence="7">
    <location>
        <begin position="144"/>
        <end position="278"/>
    </location>
</feature>
<feature type="transmembrane region" description="Helical" evidence="6">
    <location>
        <begin position="5"/>
        <end position="24"/>
    </location>
</feature>
<evidence type="ECO:0000256" key="4">
    <source>
        <dbReference type="ARBA" id="ARBA00022989"/>
    </source>
</evidence>
<feature type="transmembrane region" description="Helical" evidence="6">
    <location>
        <begin position="146"/>
        <end position="163"/>
    </location>
</feature>
<evidence type="ECO:0000256" key="3">
    <source>
        <dbReference type="ARBA" id="ARBA00022692"/>
    </source>
</evidence>
<dbReference type="InterPro" id="IPR037185">
    <property type="entry name" value="EmrE-like"/>
</dbReference>
<keyword evidence="5 6" id="KW-0472">Membrane</keyword>
<feature type="transmembrane region" description="Helical" evidence="6">
    <location>
        <begin position="237"/>
        <end position="255"/>
    </location>
</feature>
<dbReference type="GO" id="GO:0016020">
    <property type="term" value="C:membrane"/>
    <property type="evidence" value="ECO:0007669"/>
    <property type="project" value="UniProtKB-SubCell"/>
</dbReference>
<dbReference type="EMBL" id="JACHXK010000004">
    <property type="protein sequence ID" value="MBB3110276.1"/>
    <property type="molecule type" value="Genomic_DNA"/>
</dbReference>
<feature type="transmembrane region" description="Helical" evidence="6">
    <location>
        <begin position="30"/>
        <end position="52"/>
    </location>
</feature>
<evidence type="ECO:0000256" key="1">
    <source>
        <dbReference type="ARBA" id="ARBA00004127"/>
    </source>
</evidence>
<dbReference type="PANTHER" id="PTHR32322">
    <property type="entry name" value="INNER MEMBRANE TRANSPORTER"/>
    <property type="match status" value="1"/>
</dbReference>
<comment type="similarity">
    <text evidence="2">Belongs to the EamA transporter family.</text>
</comment>
<name>A0A7W5FMH4_9BACL</name>
<evidence type="ECO:0000313" key="9">
    <source>
        <dbReference type="Proteomes" id="UP000570361"/>
    </source>
</evidence>
<evidence type="ECO:0000259" key="7">
    <source>
        <dbReference type="Pfam" id="PF00892"/>
    </source>
</evidence>
<feature type="transmembrane region" description="Helical" evidence="6">
    <location>
        <begin position="64"/>
        <end position="89"/>
    </location>
</feature>
<evidence type="ECO:0000256" key="5">
    <source>
        <dbReference type="ARBA" id="ARBA00023136"/>
    </source>
</evidence>
<dbReference type="Proteomes" id="UP000570361">
    <property type="component" value="Unassembled WGS sequence"/>
</dbReference>
<gene>
    <name evidence="8" type="ORF">FHS18_002343</name>
</gene>
<dbReference type="RefSeq" id="WP_183600136.1">
    <property type="nucleotide sequence ID" value="NZ_JACHXK010000004.1"/>
</dbReference>
<evidence type="ECO:0000256" key="2">
    <source>
        <dbReference type="ARBA" id="ARBA00007362"/>
    </source>
</evidence>
<organism evidence="8 9">
    <name type="scientific">Paenibacillus phyllosphaerae</name>
    <dbReference type="NCBI Taxonomy" id="274593"/>
    <lineage>
        <taxon>Bacteria</taxon>
        <taxon>Bacillati</taxon>
        <taxon>Bacillota</taxon>
        <taxon>Bacilli</taxon>
        <taxon>Bacillales</taxon>
        <taxon>Paenibacillaceae</taxon>
        <taxon>Paenibacillus</taxon>
    </lineage>
</organism>
<feature type="transmembrane region" description="Helical" evidence="6">
    <location>
        <begin position="261"/>
        <end position="279"/>
    </location>
</feature>
<dbReference type="SUPFAM" id="SSF103481">
    <property type="entry name" value="Multidrug resistance efflux transporter EmrE"/>
    <property type="match status" value="2"/>
</dbReference>
<feature type="transmembrane region" description="Helical" evidence="6">
    <location>
        <begin position="206"/>
        <end position="225"/>
    </location>
</feature>
<feature type="transmembrane region" description="Helical" evidence="6">
    <location>
        <begin position="95"/>
        <end position="115"/>
    </location>
</feature>
<comment type="caution">
    <text evidence="8">The sequence shown here is derived from an EMBL/GenBank/DDBJ whole genome shotgun (WGS) entry which is preliminary data.</text>
</comment>
<protein>
    <submittedName>
        <fullName evidence="8">Drug/metabolite transporter (DMT)-like permease</fullName>
    </submittedName>
</protein>
<reference evidence="8 9" key="1">
    <citation type="submission" date="2020-08" db="EMBL/GenBank/DDBJ databases">
        <title>Genomic Encyclopedia of Type Strains, Phase III (KMG-III): the genomes of soil and plant-associated and newly described type strains.</title>
        <authorList>
            <person name="Whitman W."/>
        </authorList>
    </citation>
    <scope>NUCLEOTIDE SEQUENCE [LARGE SCALE GENOMIC DNA]</scope>
    <source>
        <strain evidence="8 9">CECT 5862</strain>
    </source>
</reference>
<accession>A0A7W5FMH4</accession>